<keyword evidence="1" id="KW-0805">Transcription regulation</keyword>
<dbReference type="InterPro" id="IPR000835">
    <property type="entry name" value="HTH_MarR-typ"/>
</dbReference>
<evidence type="ECO:0000313" key="6">
    <source>
        <dbReference type="Proteomes" id="UP000648352"/>
    </source>
</evidence>
<dbReference type="PROSITE" id="PS01117">
    <property type="entry name" value="HTH_MARR_1"/>
    <property type="match status" value="1"/>
</dbReference>
<name>A0ABR8S3S6_9MICO</name>
<dbReference type="InterPro" id="IPR011991">
    <property type="entry name" value="ArsR-like_HTH"/>
</dbReference>
<comment type="caution">
    <text evidence="5">The sequence shown here is derived from an EMBL/GenBank/DDBJ whole genome shotgun (WGS) entry which is preliminary data.</text>
</comment>
<dbReference type="PROSITE" id="PS50995">
    <property type="entry name" value="HTH_MARR_2"/>
    <property type="match status" value="1"/>
</dbReference>
<feature type="domain" description="HTH marR-type" evidence="4">
    <location>
        <begin position="11"/>
        <end position="147"/>
    </location>
</feature>
<dbReference type="PANTHER" id="PTHR33164">
    <property type="entry name" value="TRANSCRIPTIONAL REGULATOR, MARR FAMILY"/>
    <property type="match status" value="1"/>
</dbReference>
<gene>
    <name evidence="5" type="ORF">H9651_10835</name>
</gene>
<evidence type="ECO:0000259" key="4">
    <source>
        <dbReference type="PROSITE" id="PS50995"/>
    </source>
</evidence>
<dbReference type="InterPro" id="IPR036390">
    <property type="entry name" value="WH_DNA-bd_sf"/>
</dbReference>
<protein>
    <submittedName>
        <fullName evidence="5">MarR family transcriptional regulator</fullName>
    </submittedName>
</protein>
<dbReference type="InterPro" id="IPR023187">
    <property type="entry name" value="Tscrpt_reg_MarR-type_CS"/>
</dbReference>
<evidence type="ECO:0000256" key="3">
    <source>
        <dbReference type="ARBA" id="ARBA00023163"/>
    </source>
</evidence>
<dbReference type="Pfam" id="PF01047">
    <property type="entry name" value="MarR"/>
    <property type="match status" value="1"/>
</dbReference>
<sequence>MDGTSAGGTPEALLLTSLTQLMAQWSTLTRQTTVAREAGLTIDAGDIRPVYSLGLAGPLRASDLAADLRLTRPTMSKQLTRLEAAGLVTKSPDPDDGRASIVALSPGGERVFALLVQRGREMVDEALRGWDAAERRRFAALTGRFVDAALAAGADHPAAPTSDDQSA</sequence>
<keyword evidence="2" id="KW-0238">DNA-binding</keyword>
<dbReference type="Proteomes" id="UP000648352">
    <property type="component" value="Unassembled WGS sequence"/>
</dbReference>
<proteinExistence type="predicted"/>
<dbReference type="CDD" id="cd00090">
    <property type="entry name" value="HTH_ARSR"/>
    <property type="match status" value="1"/>
</dbReference>
<dbReference type="SUPFAM" id="SSF46785">
    <property type="entry name" value="Winged helix' DNA-binding domain"/>
    <property type="match status" value="1"/>
</dbReference>
<accession>A0ABR8S3S6</accession>
<dbReference type="PRINTS" id="PR00598">
    <property type="entry name" value="HTHMARR"/>
</dbReference>
<dbReference type="InterPro" id="IPR036388">
    <property type="entry name" value="WH-like_DNA-bd_sf"/>
</dbReference>
<dbReference type="RefSeq" id="WP_191719343.1">
    <property type="nucleotide sequence ID" value="NZ_JACSQP010000006.1"/>
</dbReference>
<organism evidence="5 6">
    <name type="scientific">Microbacterium pullorum</name>
    <dbReference type="NCBI Taxonomy" id="2762236"/>
    <lineage>
        <taxon>Bacteria</taxon>
        <taxon>Bacillati</taxon>
        <taxon>Actinomycetota</taxon>
        <taxon>Actinomycetes</taxon>
        <taxon>Micrococcales</taxon>
        <taxon>Microbacteriaceae</taxon>
        <taxon>Microbacterium</taxon>
    </lineage>
</organism>
<dbReference type="PANTHER" id="PTHR33164:SF57">
    <property type="entry name" value="MARR-FAMILY TRANSCRIPTIONAL REGULATOR"/>
    <property type="match status" value="1"/>
</dbReference>
<reference evidence="5 6" key="1">
    <citation type="submission" date="2020-08" db="EMBL/GenBank/DDBJ databases">
        <title>A Genomic Blueprint of the Chicken Gut Microbiome.</title>
        <authorList>
            <person name="Gilroy R."/>
            <person name="Ravi A."/>
            <person name="Getino M."/>
            <person name="Pursley I."/>
            <person name="Horton D.L."/>
            <person name="Alikhan N.-F."/>
            <person name="Baker D."/>
            <person name="Gharbi K."/>
            <person name="Hall N."/>
            <person name="Watson M."/>
            <person name="Adriaenssens E.M."/>
            <person name="Foster-Nyarko E."/>
            <person name="Jarju S."/>
            <person name="Secka A."/>
            <person name="Antonio M."/>
            <person name="Oren A."/>
            <person name="Chaudhuri R."/>
            <person name="La Ragione R.M."/>
            <person name="Hildebrand F."/>
            <person name="Pallen M.J."/>
        </authorList>
    </citation>
    <scope>NUCLEOTIDE SEQUENCE [LARGE SCALE GENOMIC DNA]</scope>
    <source>
        <strain evidence="5 6">Sa4CUA7</strain>
    </source>
</reference>
<evidence type="ECO:0000313" key="5">
    <source>
        <dbReference type="EMBL" id="MBD7958135.1"/>
    </source>
</evidence>
<dbReference type="EMBL" id="JACSQP010000006">
    <property type="protein sequence ID" value="MBD7958135.1"/>
    <property type="molecule type" value="Genomic_DNA"/>
</dbReference>
<keyword evidence="6" id="KW-1185">Reference proteome</keyword>
<dbReference type="InterPro" id="IPR039422">
    <property type="entry name" value="MarR/SlyA-like"/>
</dbReference>
<evidence type="ECO:0000256" key="1">
    <source>
        <dbReference type="ARBA" id="ARBA00023015"/>
    </source>
</evidence>
<evidence type="ECO:0000256" key="2">
    <source>
        <dbReference type="ARBA" id="ARBA00023125"/>
    </source>
</evidence>
<dbReference type="SMART" id="SM00347">
    <property type="entry name" value="HTH_MARR"/>
    <property type="match status" value="1"/>
</dbReference>
<dbReference type="Gene3D" id="1.10.10.10">
    <property type="entry name" value="Winged helix-like DNA-binding domain superfamily/Winged helix DNA-binding domain"/>
    <property type="match status" value="1"/>
</dbReference>
<keyword evidence="3" id="KW-0804">Transcription</keyword>